<dbReference type="Proteomes" id="UP000509222">
    <property type="component" value="Chromosome"/>
</dbReference>
<reference evidence="2" key="1">
    <citation type="submission" date="2020-06" db="EMBL/GenBank/DDBJ databases">
        <title>Isolation of Planomicrobium glaciei.</title>
        <authorList>
            <person name="Malisova L."/>
            <person name="Safrankova R."/>
            <person name="Jakubu V."/>
            <person name="Spanelova P."/>
        </authorList>
    </citation>
    <scope>NUCLEOTIDE SEQUENCE [LARGE SCALE GENOMIC DNA]</scope>
    <source>
        <strain evidence="2">NRL-ATB46093</strain>
    </source>
</reference>
<dbReference type="CDD" id="cd07064">
    <property type="entry name" value="AlkD_like_1"/>
    <property type="match status" value="1"/>
</dbReference>
<accession>A0A7H8QBS4</accession>
<evidence type="ECO:0000313" key="2">
    <source>
        <dbReference type="Proteomes" id="UP000509222"/>
    </source>
</evidence>
<dbReference type="InterPro" id="IPR014825">
    <property type="entry name" value="DNA_alkylation"/>
</dbReference>
<dbReference type="RefSeq" id="WP_036808292.1">
    <property type="nucleotide sequence ID" value="NZ_CP051177.1"/>
</dbReference>
<dbReference type="AlphaFoldDB" id="A0A7H8QBS4"/>
<keyword evidence="2" id="KW-1185">Reference proteome</keyword>
<dbReference type="SUPFAM" id="SSF48371">
    <property type="entry name" value="ARM repeat"/>
    <property type="match status" value="1"/>
</dbReference>
<dbReference type="PANTHER" id="PTHR34070:SF1">
    <property type="entry name" value="DNA ALKYLATION REPAIR PROTEIN"/>
    <property type="match status" value="1"/>
</dbReference>
<proteinExistence type="predicted"/>
<dbReference type="Pfam" id="PF08713">
    <property type="entry name" value="DNA_alkylation"/>
    <property type="match status" value="1"/>
</dbReference>
<organism evidence="1 2">
    <name type="scientific">Planococcus glaciei</name>
    <dbReference type="NCBI Taxonomy" id="459472"/>
    <lineage>
        <taxon>Bacteria</taxon>
        <taxon>Bacillati</taxon>
        <taxon>Bacillota</taxon>
        <taxon>Bacilli</taxon>
        <taxon>Bacillales</taxon>
        <taxon>Caryophanaceae</taxon>
        <taxon>Planococcus</taxon>
    </lineage>
</organism>
<dbReference type="Gene3D" id="1.25.40.290">
    <property type="entry name" value="ARM repeat domains"/>
    <property type="match status" value="1"/>
</dbReference>
<evidence type="ECO:0000313" key="1">
    <source>
        <dbReference type="EMBL" id="QKX51478.1"/>
    </source>
</evidence>
<dbReference type="Gene3D" id="1.20.1660.10">
    <property type="entry name" value="Hypothetical protein (EF3068)"/>
    <property type="match status" value="1"/>
</dbReference>
<sequence>MKKEWDHRGIIEKFEAHRSEELAGPMSAYMRNQFPFLGIKTPLRKVLLKVQFQEYRLPEPERLPEEVWKLYELPEREYQYAAIALLEKMAKHLALADLPFLQQLIESKSWWDSVDAIAPRTLGLVVKNERAAGTRAMLEWSQADNIWTNRTVILHQLKYKQETDTMLLSRIILEHAASPEFFIQKSIGWALREYAKTDADWVRSFVLENELMPLSKREAMKNIN</sequence>
<protein>
    <submittedName>
        <fullName evidence="1">DNA alkylation repair protein</fullName>
    </submittedName>
</protein>
<dbReference type="EMBL" id="CP051177">
    <property type="protein sequence ID" value="QKX51478.1"/>
    <property type="molecule type" value="Genomic_DNA"/>
</dbReference>
<gene>
    <name evidence="1" type="ORF">HF394_13325</name>
</gene>
<name>A0A7H8QBS4_9BACL</name>
<dbReference type="PANTHER" id="PTHR34070">
    <property type="entry name" value="ARMADILLO-TYPE FOLD"/>
    <property type="match status" value="1"/>
</dbReference>
<dbReference type="InterPro" id="IPR016024">
    <property type="entry name" value="ARM-type_fold"/>
</dbReference>